<organism evidence="7 8">
    <name type="scientific">Candidatus Defluviibacterium haderslevense</name>
    <dbReference type="NCBI Taxonomy" id="2981993"/>
    <lineage>
        <taxon>Bacteria</taxon>
        <taxon>Pseudomonadati</taxon>
        <taxon>Bacteroidota</taxon>
        <taxon>Saprospiria</taxon>
        <taxon>Saprospirales</taxon>
        <taxon>Saprospiraceae</taxon>
        <taxon>Candidatus Defluviibacterium</taxon>
    </lineage>
</organism>
<evidence type="ECO:0000256" key="1">
    <source>
        <dbReference type="ARBA" id="ARBA00004651"/>
    </source>
</evidence>
<proteinExistence type="predicted"/>
<evidence type="ECO:0000256" key="2">
    <source>
        <dbReference type="ARBA" id="ARBA00022475"/>
    </source>
</evidence>
<keyword evidence="2" id="KW-1003">Cell membrane</keyword>
<dbReference type="PIRSF" id="PIRSF035875">
    <property type="entry name" value="RNase_BN"/>
    <property type="match status" value="1"/>
</dbReference>
<evidence type="ECO:0000313" key="8">
    <source>
        <dbReference type="Proteomes" id="UP000808349"/>
    </source>
</evidence>
<dbReference type="EMBL" id="JADKFW010000021">
    <property type="protein sequence ID" value="MBK9719635.1"/>
    <property type="molecule type" value="Genomic_DNA"/>
</dbReference>
<dbReference type="GO" id="GO:0005886">
    <property type="term" value="C:plasma membrane"/>
    <property type="evidence" value="ECO:0007669"/>
    <property type="project" value="UniProtKB-SubCell"/>
</dbReference>
<evidence type="ECO:0000256" key="4">
    <source>
        <dbReference type="ARBA" id="ARBA00022989"/>
    </source>
</evidence>
<evidence type="ECO:0000256" key="5">
    <source>
        <dbReference type="ARBA" id="ARBA00023136"/>
    </source>
</evidence>
<evidence type="ECO:0000256" key="3">
    <source>
        <dbReference type="ARBA" id="ARBA00022692"/>
    </source>
</evidence>
<keyword evidence="4 6" id="KW-1133">Transmembrane helix</keyword>
<dbReference type="PANTHER" id="PTHR30213">
    <property type="entry name" value="INNER MEMBRANE PROTEIN YHJD"/>
    <property type="match status" value="1"/>
</dbReference>
<sequence>MKNKWNEWWNKFLQWPIIVNIVIWSQNHSLPGFHDVSIYTTLTFIRNELNKNDLNTRASAMSYSFFLALFPSLIFLFTLTAYFPKSWDFYTAMENSIISVMPDRAQDYIWKDIVSTIRPKAKSGLLSIGFILALVFASNGMLTMMKGFDKTYKSSFRKRSWTQKQLIAILLTFLLGILLIFSVLILILGGQIFKWIFGILHLSKLTVIAVKFFQYLIIILLFYSVIELMYRLAPALKKPFSFFSPGTIFATIGSIITSVLFGYFVDHFSTYHKVYGAISALIITLIWIRLNVLILILGFELNAGIIINRDIRQLALIQDEED</sequence>
<evidence type="ECO:0000313" key="7">
    <source>
        <dbReference type="EMBL" id="MBK9719635.1"/>
    </source>
</evidence>
<dbReference type="Proteomes" id="UP000808349">
    <property type="component" value="Unassembled WGS sequence"/>
</dbReference>
<feature type="transmembrane region" description="Helical" evidence="6">
    <location>
        <begin position="212"/>
        <end position="230"/>
    </location>
</feature>
<feature type="transmembrane region" description="Helical" evidence="6">
    <location>
        <begin position="242"/>
        <end position="265"/>
    </location>
</feature>
<keyword evidence="3 6" id="KW-0812">Transmembrane</keyword>
<dbReference type="InterPro" id="IPR017039">
    <property type="entry name" value="Virul_fac_BrkB"/>
</dbReference>
<dbReference type="Pfam" id="PF03631">
    <property type="entry name" value="Virul_fac_BrkB"/>
    <property type="match status" value="1"/>
</dbReference>
<comment type="subcellular location">
    <subcellularLocation>
        <location evidence="1">Cell membrane</location>
        <topology evidence="1">Multi-pass membrane protein</topology>
    </subcellularLocation>
</comment>
<feature type="transmembrane region" description="Helical" evidence="6">
    <location>
        <begin position="60"/>
        <end position="83"/>
    </location>
</feature>
<feature type="transmembrane region" description="Helical" evidence="6">
    <location>
        <begin position="166"/>
        <end position="192"/>
    </location>
</feature>
<gene>
    <name evidence="7" type="ORF">IPO85_19380</name>
</gene>
<dbReference type="NCBIfam" id="TIGR00765">
    <property type="entry name" value="yihY_not_rbn"/>
    <property type="match status" value="1"/>
</dbReference>
<evidence type="ECO:0000256" key="6">
    <source>
        <dbReference type="SAM" id="Phobius"/>
    </source>
</evidence>
<name>A0A9D7XG49_9BACT</name>
<reference evidence="7 8" key="1">
    <citation type="submission" date="2020-10" db="EMBL/GenBank/DDBJ databases">
        <title>Connecting structure to function with the recovery of over 1000 high-quality activated sludge metagenome-assembled genomes encoding full-length rRNA genes using long-read sequencing.</title>
        <authorList>
            <person name="Singleton C.M."/>
            <person name="Petriglieri F."/>
            <person name="Kristensen J.M."/>
            <person name="Kirkegaard R.H."/>
            <person name="Michaelsen T.Y."/>
            <person name="Andersen M.H."/>
            <person name="Karst S.M."/>
            <person name="Dueholm M.S."/>
            <person name="Nielsen P.H."/>
            <person name="Albertsen M."/>
        </authorList>
    </citation>
    <scope>NUCLEOTIDE SEQUENCE [LARGE SCALE GENOMIC DNA]</scope>
    <source>
        <strain evidence="7">Ribe_18-Q3-R11-54_BAT3C.373</strain>
    </source>
</reference>
<feature type="transmembrane region" description="Helical" evidence="6">
    <location>
        <begin position="125"/>
        <end position="145"/>
    </location>
</feature>
<keyword evidence="5 6" id="KW-0472">Membrane</keyword>
<dbReference type="PANTHER" id="PTHR30213:SF0">
    <property type="entry name" value="UPF0761 MEMBRANE PROTEIN YIHY"/>
    <property type="match status" value="1"/>
</dbReference>
<accession>A0A9D7XG49</accession>
<protein>
    <submittedName>
        <fullName evidence="7">YihY/virulence factor BrkB family protein</fullName>
    </submittedName>
</protein>
<comment type="caution">
    <text evidence="7">The sequence shown here is derived from an EMBL/GenBank/DDBJ whole genome shotgun (WGS) entry which is preliminary data.</text>
</comment>
<feature type="transmembrane region" description="Helical" evidence="6">
    <location>
        <begin position="277"/>
        <end position="299"/>
    </location>
</feature>
<dbReference type="AlphaFoldDB" id="A0A9D7XG49"/>